<protein>
    <submittedName>
        <fullName evidence="5">TrmH family RNA methyltransferase</fullName>
    </submittedName>
</protein>
<dbReference type="InterPro" id="IPR029064">
    <property type="entry name" value="Ribosomal_eL30-like_sf"/>
</dbReference>
<feature type="domain" description="RNA 2-O ribose methyltransferase substrate binding" evidence="4">
    <location>
        <begin position="34"/>
        <end position="108"/>
    </location>
</feature>
<dbReference type="SUPFAM" id="SSF55315">
    <property type="entry name" value="L30e-like"/>
    <property type="match status" value="1"/>
</dbReference>
<keyword evidence="2 5" id="KW-0489">Methyltransferase</keyword>
<sequence>MSSTTELTSTRSPRVTAARRLVKRAFRDRDGRFLAEGPQACREAAGVPGALLELYVTAEAADRHPEIVAAARAAGAEVVRASGEVVGSLSGTVTPQGMVGVCATGPVTSSLDSLLSGPQRLVTVLAHARDPGNVGTVIRCSDAAGAGGVVLTEASVDPLNPKAVRASAGSLFHLPVVTGPTVADLVARMHAAGLQVLAADGAGARDLDDLEDDGTLGAPTAWLFGNEAWGLPEPTRALADQVVRVPIHGRAESLNLATAAAVCLYASARAQRRRTP</sequence>
<evidence type="ECO:0000256" key="2">
    <source>
        <dbReference type="ARBA" id="ARBA00022603"/>
    </source>
</evidence>
<dbReference type="Pfam" id="PF00588">
    <property type="entry name" value="SpoU_methylase"/>
    <property type="match status" value="1"/>
</dbReference>
<proteinExistence type="inferred from homology"/>
<dbReference type="SUPFAM" id="SSF75217">
    <property type="entry name" value="alpha/beta knot"/>
    <property type="match status" value="1"/>
</dbReference>
<comment type="similarity">
    <text evidence="1">Belongs to the class IV-like SAM-binding methyltransferase superfamily. RNA methyltransferase TrmH family.</text>
</comment>
<dbReference type="Gene3D" id="3.30.1330.30">
    <property type="match status" value="1"/>
</dbReference>
<dbReference type="PANTHER" id="PTHR43191">
    <property type="entry name" value="RRNA METHYLTRANSFERASE 3"/>
    <property type="match status" value="1"/>
</dbReference>
<dbReference type="InterPro" id="IPR051259">
    <property type="entry name" value="rRNA_Methyltransferase"/>
</dbReference>
<dbReference type="SMART" id="SM00967">
    <property type="entry name" value="SpoU_sub_bind"/>
    <property type="match status" value="1"/>
</dbReference>
<dbReference type="InterPro" id="IPR029028">
    <property type="entry name" value="Alpha/beta_knot_MTases"/>
</dbReference>
<dbReference type="Proteomes" id="UP001596138">
    <property type="component" value="Unassembled WGS sequence"/>
</dbReference>
<dbReference type="InterPro" id="IPR029026">
    <property type="entry name" value="tRNA_m1G_MTases_N"/>
</dbReference>
<dbReference type="Gene3D" id="3.40.1280.10">
    <property type="match status" value="1"/>
</dbReference>
<keyword evidence="6" id="KW-1185">Reference proteome</keyword>
<evidence type="ECO:0000313" key="5">
    <source>
        <dbReference type="EMBL" id="MFC6238622.1"/>
    </source>
</evidence>
<reference evidence="6" key="1">
    <citation type="journal article" date="2019" name="Int. J. Syst. Evol. Microbiol.">
        <title>The Global Catalogue of Microorganisms (GCM) 10K type strain sequencing project: providing services to taxonomists for standard genome sequencing and annotation.</title>
        <authorList>
            <consortium name="The Broad Institute Genomics Platform"/>
            <consortium name="The Broad Institute Genome Sequencing Center for Infectious Disease"/>
            <person name="Wu L."/>
            <person name="Ma J."/>
        </authorList>
    </citation>
    <scope>NUCLEOTIDE SEQUENCE [LARGE SCALE GENOMIC DNA]</scope>
    <source>
        <strain evidence="6">CGMCC 4.7317</strain>
    </source>
</reference>
<dbReference type="InterPro" id="IPR053888">
    <property type="entry name" value="MRM3-like_sub_bind"/>
</dbReference>
<evidence type="ECO:0000256" key="1">
    <source>
        <dbReference type="ARBA" id="ARBA00007228"/>
    </source>
</evidence>
<gene>
    <name evidence="5" type="ORF">ACFQGU_12110</name>
</gene>
<dbReference type="InterPro" id="IPR013123">
    <property type="entry name" value="SpoU_subst-bd"/>
</dbReference>
<dbReference type="PANTHER" id="PTHR43191:SF2">
    <property type="entry name" value="RRNA METHYLTRANSFERASE 3, MITOCHONDRIAL"/>
    <property type="match status" value="1"/>
</dbReference>
<evidence type="ECO:0000256" key="3">
    <source>
        <dbReference type="ARBA" id="ARBA00022679"/>
    </source>
</evidence>
<dbReference type="CDD" id="cd18095">
    <property type="entry name" value="SpoU-like_rRNA-MTase"/>
    <property type="match status" value="1"/>
</dbReference>
<evidence type="ECO:0000259" key="4">
    <source>
        <dbReference type="SMART" id="SM00967"/>
    </source>
</evidence>
<accession>A0ABW1T1N4</accession>
<dbReference type="EMBL" id="JBHSTI010000008">
    <property type="protein sequence ID" value="MFC6238622.1"/>
    <property type="molecule type" value="Genomic_DNA"/>
</dbReference>
<dbReference type="RefSeq" id="WP_386766988.1">
    <property type="nucleotide sequence ID" value="NZ_JBHSTI010000008.1"/>
</dbReference>
<dbReference type="GO" id="GO:0032259">
    <property type="term" value="P:methylation"/>
    <property type="evidence" value="ECO:0007669"/>
    <property type="project" value="UniProtKB-KW"/>
</dbReference>
<dbReference type="InterPro" id="IPR001537">
    <property type="entry name" value="SpoU_MeTrfase"/>
</dbReference>
<name>A0ABW1T1N4_9ACTN</name>
<evidence type="ECO:0000313" key="6">
    <source>
        <dbReference type="Proteomes" id="UP001596138"/>
    </source>
</evidence>
<dbReference type="GO" id="GO:0008168">
    <property type="term" value="F:methyltransferase activity"/>
    <property type="evidence" value="ECO:0007669"/>
    <property type="project" value="UniProtKB-KW"/>
</dbReference>
<dbReference type="Pfam" id="PF22435">
    <property type="entry name" value="MRM3-like_sub_bind"/>
    <property type="match status" value="1"/>
</dbReference>
<keyword evidence="3" id="KW-0808">Transferase</keyword>
<comment type="caution">
    <text evidence="5">The sequence shown here is derived from an EMBL/GenBank/DDBJ whole genome shotgun (WGS) entry which is preliminary data.</text>
</comment>
<organism evidence="5 6">
    <name type="scientific">Longivirga aurantiaca</name>
    <dbReference type="NCBI Taxonomy" id="1837743"/>
    <lineage>
        <taxon>Bacteria</taxon>
        <taxon>Bacillati</taxon>
        <taxon>Actinomycetota</taxon>
        <taxon>Actinomycetes</taxon>
        <taxon>Sporichthyales</taxon>
        <taxon>Sporichthyaceae</taxon>
        <taxon>Longivirga</taxon>
    </lineage>
</organism>